<dbReference type="RefSeq" id="WP_033673720.1">
    <property type="nucleotide sequence ID" value="NZ_JOTM01000003.1"/>
</dbReference>
<keyword evidence="2" id="KW-0378">Hydrolase</keyword>
<dbReference type="InterPro" id="IPR007346">
    <property type="entry name" value="Endonuclease-I"/>
</dbReference>
<evidence type="ECO:0008006" key="5">
    <source>
        <dbReference type="Google" id="ProtNLM"/>
    </source>
</evidence>
<evidence type="ECO:0000256" key="1">
    <source>
        <dbReference type="ARBA" id="ARBA00022722"/>
    </source>
</evidence>
<dbReference type="GO" id="GO:0016787">
    <property type="term" value="F:hydrolase activity"/>
    <property type="evidence" value="ECO:0007669"/>
    <property type="project" value="UniProtKB-KW"/>
</dbReference>
<dbReference type="InterPro" id="IPR044925">
    <property type="entry name" value="His-Me_finger_sf"/>
</dbReference>
<dbReference type="Pfam" id="PF04231">
    <property type="entry name" value="Endonuclease_1"/>
    <property type="match status" value="1"/>
</dbReference>
<dbReference type="EMBL" id="JOTM01000003">
    <property type="protein sequence ID" value="KEK25066.1"/>
    <property type="molecule type" value="Genomic_DNA"/>
</dbReference>
<evidence type="ECO:0000313" key="4">
    <source>
        <dbReference type="Proteomes" id="UP000027778"/>
    </source>
</evidence>
<reference evidence="3 4" key="1">
    <citation type="submission" date="2014-06" db="EMBL/GenBank/DDBJ databases">
        <title>Draft genome sequence of Bacillus gaemokensis JCM 15801 (MCCC 1A00707).</title>
        <authorList>
            <person name="Lai Q."/>
            <person name="Liu Y."/>
            <person name="Shao Z."/>
        </authorList>
    </citation>
    <scope>NUCLEOTIDE SEQUENCE [LARGE SCALE GENOMIC DNA]</scope>
    <source>
        <strain evidence="3 4">JCM 15801</strain>
    </source>
</reference>
<evidence type="ECO:0000256" key="2">
    <source>
        <dbReference type="ARBA" id="ARBA00022801"/>
    </source>
</evidence>
<protein>
    <recommendedName>
        <fullName evidence="5">Endonuclease I</fullName>
    </recommendedName>
</protein>
<dbReference type="GO" id="GO:0004518">
    <property type="term" value="F:nuclease activity"/>
    <property type="evidence" value="ECO:0007669"/>
    <property type="project" value="UniProtKB-KW"/>
</dbReference>
<accession>A0A073KEY4</accession>
<evidence type="ECO:0000313" key="3">
    <source>
        <dbReference type="EMBL" id="KEK25066.1"/>
    </source>
</evidence>
<dbReference type="Proteomes" id="UP000027778">
    <property type="component" value="Unassembled WGS sequence"/>
</dbReference>
<keyword evidence="1" id="KW-0540">Nuclease</keyword>
<dbReference type="OrthoDB" id="9801679at2"/>
<proteinExistence type="predicted"/>
<dbReference type="PANTHER" id="PTHR33607">
    <property type="entry name" value="ENDONUCLEASE-1"/>
    <property type="match status" value="1"/>
</dbReference>
<comment type="caution">
    <text evidence="3">The sequence shown here is derived from an EMBL/GenBank/DDBJ whole genome shotgun (WGS) entry which is preliminary data.</text>
</comment>
<dbReference type="STRING" id="574375.AZF08_10575"/>
<dbReference type="PANTHER" id="PTHR33607:SF2">
    <property type="entry name" value="ENDONUCLEASE-1"/>
    <property type="match status" value="1"/>
</dbReference>
<dbReference type="SUPFAM" id="SSF54060">
    <property type="entry name" value="His-Me finger endonucleases"/>
    <property type="match status" value="1"/>
</dbReference>
<gene>
    <name evidence="3" type="ORF">BAGA_18435</name>
</gene>
<dbReference type="AlphaFoldDB" id="A0A073KEY4"/>
<organism evidence="3 4">
    <name type="scientific">Bacillus gaemokensis</name>
    <dbReference type="NCBI Taxonomy" id="574375"/>
    <lineage>
        <taxon>Bacteria</taxon>
        <taxon>Bacillati</taxon>
        <taxon>Bacillota</taxon>
        <taxon>Bacilli</taxon>
        <taxon>Bacillales</taxon>
        <taxon>Bacillaceae</taxon>
        <taxon>Bacillus</taxon>
        <taxon>Bacillus cereus group</taxon>
    </lineage>
</organism>
<dbReference type="eggNOG" id="COG2356">
    <property type="taxonomic scope" value="Bacteria"/>
</dbReference>
<keyword evidence="4" id="KW-1185">Reference proteome</keyword>
<sequence>MNLQNDPSLSNKEMNFRVMLETEVNGKLKVLRENQERINQSHTAYYDQEKNQQDVNQYYQNIHFQTLNGKELFKSLHNLLETTHREQFSYKNSGHHLETWVDLHADGKYKSLYSGKQADPAIVIQSELETKVVLNEVPGEDGDILNIEHVVPQSWFRKKEPMRGDMHHLFYCEKGCNSFRGNKQYHDFPDFKPEAFTASKVVEECGMSELEEFEPEYGKGMIARATLYFLMRYPDKILPEFKNKINIPLLLQWHADFPPNSEYEKHRNQAIFELQGNRNPFIDFAESASKVDFSFINVHH</sequence>
<name>A0A073KEY4_9BACI</name>